<dbReference type="Gene3D" id="3.40.50.1820">
    <property type="entry name" value="alpha/beta hydrolase"/>
    <property type="match status" value="1"/>
</dbReference>
<feature type="transmembrane region" description="Helical" evidence="2">
    <location>
        <begin position="6"/>
        <end position="27"/>
    </location>
</feature>
<evidence type="ECO:0000313" key="4">
    <source>
        <dbReference type="Proteomes" id="UP000001645"/>
    </source>
</evidence>
<evidence type="ECO:0000313" key="3">
    <source>
        <dbReference type="Ensembl" id="ENSMGAP00000034762.1"/>
    </source>
</evidence>
<dbReference type="GeneTree" id="ENSGT00950000182872"/>
<dbReference type="InterPro" id="IPR029058">
    <property type="entry name" value="AB_hydrolase_fold"/>
</dbReference>
<sequence length="189" mass="21388">MYWESYWDILGLGSYWCHTGIILVPYWRHTGSTGWSTQIYTGLYWSILIYINPYWCHTGAILVYTGLYWSLYWFILVRTGPHCSTLVYIAPYWSLLVYTGPSHSILVHTGPYWSILVYTGFHSRGDLGLERNGAVTLRCPVLLVVGDNSPHEDAVVECNAMLDPTQTSFLKMADGGGQPQLRQVRGGVA</sequence>
<keyword evidence="2" id="KW-0812">Transmembrane</keyword>
<dbReference type="Pfam" id="PF03096">
    <property type="entry name" value="Ndr"/>
    <property type="match status" value="1"/>
</dbReference>
<dbReference type="Proteomes" id="UP000001645">
    <property type="component" value="Unplaced"/>
</dbReference>
<keyword evidence="2" id="KW-1133">Transmembrane helix</keyword>
<protein>
    <submittedName>
        <fullName evidence="3">Uncharacterized protein</fullName>
    </submittedName>
</protein>
<dbReference type="PANTHER" id="PTHR11034">
    <property type="entry name" value="N-MYC DOWNSTREAM REGULATED"/>
    <property type="match status" value="1"/>
</dbReference>
<keyword evidence="2" id="KW-0472">Membrane</keyword>
<dbReference type="AlphaFoldDB" id="A0A803YSL4"/>
<evidence type="ECO:0000256" key="1">
    <source>
        <dbReference type="ARBA" id="ARBA00005598"/>
    </source>
</evidence>
<reference evidence="3" key="2">
    <citation type="submission" date="2025-08" db="UniProtKB">
        <authorList>
            <consortium name="Ensembl"/>
        </authorList>
    </citation>
    <scope>IDENTIFICATION</scope>
</reference>
<comment type="similarity">
    <text evidence="1">Belongs to the NDRG family.</text>
</comment>
<evidence type="ECO:0000256" key="2">
    <source>
        <dbReference type="SAM" id="Phobius"/>
    </source>
</evidence>
<keyword evidence="4" id="KW-1185">Reference proteome</keyword>
<accession>A0A803YSL4</accession>
<dbReference type="InParanoid" id="A0A803YSL4"/>
<reference evidence="3" key="1">
    <citation type="journal article" date="2010" name="PLoS Biol.">
        <title>Multi-platform next-generation sequencing of the domestic turkey (Meleagris gallopavo): genome assembly and analysis.</title>
        <authorList>
            <person name="Dalloul R.A."/>
            <person name="Long J.A."/>
            <person name="Zimin A.V."/>
            <person name="Aslam L."/>
            <person name="Beal K."/>
            <person name="Blomberg L.A."/>
            <person name="Bouffard P."/>
            <person name="Burt D.W."/>
            <person name="Crasta O."/>
            <person name="Crooijmans R.P."/>
            <person name="Cooper K."/>
            <person name="Coulombe R.A."/>
            <person name="De S."/>
            <person name="Delany M.E."/>
            <person name="Dodgson J.B."/>
            <person name="Dong J.J."/>
            <person name="Evans C."/>
            <person name="Frederickson K.M."/>
            <person name="Flicek P."/>
            <person name="Florea L."/>
            <person name="Folkerts O."/>
            <person name="Groenen M.A."/>
            <person name="Harkins T.T."/>
            <person name="Herrero J."/>
            <person name="Hoffmann S."/>
            <person name="Megens H.J."/>
            <person name="Jiang A."/>
            <person name="de Jong P."/>
            <person name="Kaiser P."/>
            <person name="Kim H."/>
            <person name="Kim K.W."/>
            <person name="Kim S."/>
            <person name="Langenberger D."/>
            <person name="Lee M.K."/>
            <person name="Lee T."/>
            <person name="Mane S."/>
            <person name="Marcais G."/>
            <person name="Marz M."/>
            <person name="McElroy A.P."/>
            <person name="Modise T."/>
            <person name="Nefedov M."/>
            <person name="Notredame C."/>
            <person name="Paton I.R."/>
            <person name="Payne W.S."/>
            <person name="Pertea G."/>
            <person name="Prickett D."/>
            <person name="Puiu D."/>
            <person name="Qioa D."/>
            <person name="Raineri E."/>
            <person name="Ruffier M."/>
            <person name="Salzberg S.L."/>
            <person name="Schatz M.C."/>
            <person name="Scheuring C."/>
            <person name="Schmidt C.J."/>
            <person name="Schroeder S."/>
            <person name="Searle S.M."/>
            <person name="Smith E.J."/>
            <person name="Smith J."/>
            <person name="Sonstegard T.S."/>
            <person name="Stadler P.F."/>
            <person name="Tafer H."/>
            <person name="Tu Z.J."/>
            <person name="Van Tassell C.P."/>
            <person name="Vilella A.J."/>
            <person name="Williams K.P."/>
            <person name="Yorke J.A."/>
            <person name="Zhang L."/>
            <person name="Zhang H.B."/>
            <person name="Zhang X."/>
            <person name="Zhang Y."/>
            <person name="Reed K.M."/>
        </authorList>
    </citation>
    <scope>NUCLEOTIDE SEQUENCE [LARGE SCALE GENOMIC DNA]</scope>
</reference>
<dbReference type="Ensembl" id="ENSMGAT00000023867.1">
    <property type="protein sequence ID" value="ENSMGAP00000034762.1"/>
    <property type="gene ID" value="ENSMGAG00000022306.1"/>
</dbReference>
<name>A0A803YSL4_MELGA</name>
<reference evidence="3" key="3">
    <citation type="submission" date="2025-09" db="UniProtKB">
        <authorList>
            <consortium name="Ensembl"/>
        </authorList>
    </citation>
    <scope>IDENTIFICATION</scope>
</reference>
<organism evidence="3 4">
    <name type="scientific">Meleagris gallopavo</name>
    <name type="common">Wild turkey</name>
    <dbReference type="NCBI Taxonomy" id="9103"/>
    <lineage>
        <taxon>Eukaryota</taxon>
        <taxon>Metazoa</taxon>
        <taxon>Chordata</taxon>
        <taxon>Craniata</taxon>
        <taxon>Vertebrata</taxon>
        <taxon>Euteleostomi</taxon>
        <taxon>Archelosauria</taxon>
        <taxon>Archosauria</taxon>
        <taxon>Dinosauria</taxon>
        <taxon>Saurischia</taxon>
        <taxon>Theropoda</taxon>
        <taxon>Coelurosauria</taxon>
        <taxon>Aves</taxon>
        <taxon>Neognathae</taxon>
        <taxon>Galloanserae</taxon>
        <taxon>Galliformes</taxon>
        <taxon>Phasianidae</taxon>
        <taxon>Meleagridinae</taxon>
        <taxon>Meleagris</taxon>
    </lineage>
</organism>
<dbReference type="InterPro" id="IPR004142">
    <property type="entry name" value="NDRG"/>
</dbReference>
<proteinExistence type="inferred from homology"/>